<proteinExistence type="predicted"/>
<name>A0ABD1PGK3_9LAMI</name>
<dbReference type="EMBL" id="JBFOLK010000014">
    <property type="protein sequence ID" value="KAL2461696.1"/>
    <property type="molecule type" value="Genomic_DNA"/>
</dbReference>
<sequence length="114" mass="12587">MQFGSAQIANSALPSRQGSRVLITLTSGSMVMKLEPNLLEMLTSPAVVTVVGVYKFWSPLKELVIIIAMNNLCSTVLNNKLDNSVICFFGKLKKDEDKVEMLARDLKAMSFMNT</sequence>
<dbReference type="Proteomes" id="UP001604336">
    <property type="component" value="Unassembled WGS sequence"/>
</dbReference>
<evidence type="ECO:0000313" key="2">
    <source>
        <dbReference type="Proteomes" id="UP001604336"/>
    </source>
</evidence>
<reference evidence="2" key="1">
    <citation type="submission" date="2024-07" db="EMBL/GenBank/DDBJ databases">
        <title>Two chromosome-level genome assemblies of Korean endemic species Abeliophyllum distichum and Forsythia ovata (Oleaceae).</title>
        <authorList>
            <person name="Jang H."/>
        </authorList>
    </citation>
    <scope>NUCLEOTIDE SEQUENCE [LARGE SCALE GENOMIC DNA]</scope>
</reference>
<evidence type="ECO:0000313" key="1">
    <source>
        <dbReference type="EMBL" id="KAL2461696.1"/>
    </source>
</evidence>
<dbReference type="AlphaFoldDB" id="A0ABD1PGK3"/>
<organism evidence="1 2">
    <name type="scientific">Abeliophyllum distichum</name>
    <dbReference type="NCBI Taxonomy" id="126358"/>
    <lineage>
        <taxon>Eukaryota</taxon>
        <taxon>Viridiplantae</taxon>
        <taxon>Streptophyta</taxon>
        <taxon>Embryophyta</taxon>
        <taxon>Tracheophyta</taxon>
        <taxon>Spermatophyta</taxon>
        <taxon>Magnoliopsida</taxon>
        <taxon>eudicotyledons</taxon>
        <taxon>Gunneridae</taxon>
        <taxon>Pentapetalae</taxon>
        <taxon>asterids</taxon>
        <taxon>lamiids</taxon>
        <taxon>Lamiales</taxon>
        <taxon>Oleaceae</taxon>
        <taxon>Forsythieae</taxon>
        <taxon>Abeliophyllum</taxon>
    </lineage>
</organism>
<accession>A0ABD1PGK3</accession>
<gene>
    <name evidence="1" type="ORF">Adt_45116</name>
</gene>
<protein>
    <submittedName>
        <fullName evidence="1">Uncharacterized protein</fullName>
    </submittedName>
</protein>
<comment type="caution">
    <text evidence="1">The sequence shown here is derived from an EMBL/GenBank/DDBJ whole genome shotgun (WGS) entry which is preliminary data.</text>
</comment>
<keyword evidence="2" id="KW-1185">Reference proteome</keyword>